<evidence type="ECO:0000259" key="4">
    <source>
        <dbReference type="SMART" id="SM00382"/>
    </source>
</evidence>
<organism evidence="6 7">
    <name type="scientific">Spiribacter insolitus</name>
    <dbReference type="NCBI Taxonomy" id="3122417"/>
    <lineage>
        <taxon>Bacteria</taxon>
        <taxon>Pseudomonadati</taxon>
        <taxon>Pseudomonadota</taxon>
        <taxon>Gammaproteobacteria</taxon>
        <taxon>Chromatiales</taxon>
        <taxon>Ectothiorhodospiraceae</taxon>
        <taxon>Spiribacter</taxon>
    </lineage>
</organism>
<dbReference type="InterPro" id="IPR019489">
    <property type="entry name" value="Clp_ATPase_C"/>
</dbReference>
<dbReference type="InterPro" id="IPR050130">
    <property type="entry name" value="ClpA_ClpB"/>
</dbReference>
<keyword evidence="3" id="KW-0143">Chaperone</keyword>
<feature type="domain" description="AAA+ ATPase" evidence="4">
    <location>
        <begin position="86"/>
        <end position="237"/>
    </location>
</feature>
<evidence type="ECO:0000313" key="6">
    <source>
        <dbReference type="EMBL" id="MEX0430439.1"/>
    </source>
</evidence>
<keyword evidence="7" id="KW-1185">Reference proteome</keyword>
<dbReference type="InterPro" id="IPR003593">
    <property type="entry name" value="AAA+_ATPase"/>
</dbReference>
<dbReference type="SMART" id="SM00382">
    <property type="entry name" value="AAA"/>
    <property type="match status" value="1"/>
</dbReference>
<comment type="caution">
    <text evidence="6">The sequence shown here is derived from an EMBL/GenBank/DDBJ whole genome shotgun (WGS) entry which is preliminary data.</text>
</comment>
<dbReference type="InterPro" id="IPR001270">
    <property type="entry name" value="ClpA/B"/>
</dbReference>
<dbReference type="Gene3D" id="3.40.50.300">
    <property type="entry name" value="P-loop containing nucleotide triphosphate hydrolases"/>
    <property type="match status" value="1"/>
</dbReference>
<dbReference type="Gene3D" id="1.10.8.60">
    <property type="match status" value="1"/>
</dbReference>
<dbReference type="Proteomes" id="UP001556637">
    <property type="component" value="Unassembled WGS sequence"/>
</dbReference>
<sequence length="379" mass="42750">MPFLTDRLADAERNRADREALAAESVGNGLQNAAEETANLQSRYKFDVAGVMAVVRHEVRGQSQALDAIERMLKVVRADIADPRRPPFTALFLGPTGVGKTETVRALARGLYDDADAFCRVDMNTLSQEHYAAAITGAPPGYVGAKEGKTILDQELIEGQRGRPGIVLFDEIEKASPEATQALLNVFDNGQMTVASGERTYSFRNTIVLMTSNLGARDIYQHEALGRGRLGHWRRLRRWLAGHKLDELLRNRLNDHFSPEFVNRIDNITVYNWIEREMVEELAGIEIERLNRRLQKHNCRLALDHAARRALAARGFDRQYGARALRRVIRSEVEVPFAEYLLSGAHDPAAHHGAPATYEVRINKSDDMEFHRMTERENQ</sequence>
<dbReference type="InterPro" id="IPR027417">
    <property type="entry name" value="P-loop_NTPase"/>
</dbReference>
<name>A0ABV3T954_9GAMM</name>
<gene>
    <name evidence="6" type="ORF">V6X30_03350</name>
</gene>
<evidence type="ECO:0000259" key="5">
    <source>
        <dbReference type="SMART" id="SM01086"/>
    </source>
</evidence>
<dbReference type="PRINTS" id="PR00300">
    <property type="entry name" value="CLPPROTEASEA"/>
</dbReference>
<dbReference type="SUPFAM" id="SSF52540">
    <property type="entry name" value="P-loop containing nucleoside triphosphate hydrolases"/>
    <property type="match status" value="1"/>
</dbReference>
<evidence type="ECO:0000256" key="2">
    <source>
        <dbReference type="ARBA" id="ARBA00022840"/>
    </source>
</evidence>
<dbReference type="PANTHER" id="PTHR11638">
    <property type="entry name" value="ATP-DEPENDENT CLP PROTEASE"/>
    <property type="match status" value="1"/>
</dbReference>
<evidence type="ECO:0000256" key="3">
    <source>
        <dbReference type="ARBA" id="ARBA00023186"/>
    </source>
</evidence>
<dbReference type="RefSeq" id="WP_367983235.1">
    <property type="nucleotide sequence ID" value="NZ_JBAKFF010000001.1"/>
</dbReference>
<evidence type="ECO:0000256" key="1">
    <source>
        <dbReference type="ARBA" id="ARBA00022741"/>
    </source>
</evidence>
<proteinExistence type="predicted"/>
<keyword evidence="1" id="KW-0547">Nucleotide-binding</keyword>
<dbReference type="PANTHER" id="PTHR11638:SF18">
    <property type="entry name" value="HEAT SHOCK PROTEIN 104"/>
    <property type="match status" value="1"/>
</dbReference>
<accession>A0ABV3T954</accession>
<reference evidence="6 7" key="1">
    <citation type="submission" date="2024-02" db="EMBL/GenBank/DDBJ databases">
        <title>New especies of Spiribacter isolated from saline water.</title>
        <authorList>
            <person name="Leon M.J."/>
            <person name="De La Haba R."/>
            <person name="Sanchez-Porro C."/>
            <person name="Ventosa A."/>
        </authorList>
    </citation>
    <scope>NUCLEOTIDE SEQUENCE [LARGE SCALE GENOMIC DNA]</scope>
    <source>
        <strain evidence="7">ag22IC4-189</strain>
    </source>
</reference>
<dbReference type="Pfam" id="PF07724">
    <property type="entry name" value="AAA_2"/>
    <property type="match status" value="1"/>
</dbReference>
<dbReference type="InterPro" id="IPR003959">
    <property type="entry name" value="ATPase_AAA_core"/>
</dbReference>
<protein>
    <submittedName>
        <fullName evidence="6">AAA family ATPase</fullName>
    </submittedName>
</protein>
<dbReference type="Pfam" id="PF10431">
    <property type="entry name" value="ClpB_D2-small"/>
    <property type="match status" value="1"/>
</dbReference>
<evidence type="ECO:0000313" key="7">
    <source>
        <dbReference type="Proteomes" id="UP001556637"/>
    </source>
</evidence>
<keyword evidence="2" id="KW-0067">ATP-binding</keyword>
<dbReference type="CDD" id="cd19499">
    <property type="entry name" value="RecA-like_ClpB_Hsp104-like"/>
    <property type="match status" value="1"/>
</dbReference>
<feature type="domain" description="Clp ATPase C-terminal" evidence="5">
    <location>
        <begin position="274"/>
        <end position="370"/>
    </location>
</feature>
<dbReference type="SMART" id="SM01086">
    <property type="entry name" value="ClpB_D2-small"/>
    <property type="match status" value="1"/>
</dbReference>
<dbReference type="EMBL" id="JBAKFF010000001">
    <property type="protein sequence ID" value="MEX0430439.1"/>
    <property type="molecule type" value="Genomic_DNA"/>
</dbReference>